<keyword evidence="2" id="KW-1185">Reference proteome</keyword>
<evidence type="ECO:0000313" key="2">
    <source>
        <dbReference type="Proteomes" id="UP000814033"/>
    </source>
</evidence>
<organism evidence="1 2">
    <name type="scientific">Auriscalpium vulgare</name>
    <dbReference type="NCBI Taxonomy" id="40419"/>
    <lineage>
        <taxon>Eukaryota</taxon>
        <taxon>Fungi</taxon>
        <taxon>Dikarya</taxon>
        <taxon>Basidiomycota</taxon>
        <taxon>Agaricomycotina</taxon>
        <taxon>Agaricomycetes</taxon>
        <taxon>Russulales</taxon>
        <taxon>Auriscalpiaceae</taxon>
        <taxon>Auriscalpium</taxon>
    </lineage>
</organism>
<dbReference type="EMBL" id="MU275851">
    <property type="protein sequence ID" value="KAI0051567.1"/>
    <property type="molecule type" value="Genomic_DNA"/>
</dbReference>
<reference evidence="1" key="2">
    <citation type="journal article" date="2022" name="New Phytol.">
        <title>Evolutionary transition to the ectomycorrhizal habit in the genomes of a hyperdiverse lineage of mushroom-forming fungi.</title>
        <authorList>
            <person name="Looney B."/>
            <person name="Miyauchi S."/>
            <person name="Morin E."/>
            <person name="Drula E."/>
            <person name="Courty P.E."/>
            <person name="Kohler A."/>
            <person name="Kuo A."/>
            <person name="LaButti K."/>
            <person name="Pangilinan J."/>
            <person name="Lipzen A."/>
            <person name="Riley R."/>
            <person name="Andreopoulos W."/>
            <person name="He G."/>
            <person name="Johnson J."/>
            <person name="Nolan M."/>
            <person name="Tritt A."/>
            <person name="Barry K.W."/>
            <person name="Grigoriev I.V."/>
            <person name="Nagy L.G."/>
            <person name="Hibbett D."/>
            <person name="Henrissat B."/>
            <person name="Matheny P.B."/>
            <person name="Labbe J."/>
            <person name="Martin F.M."/>
        </authorList>
    </citation>
    <scope>NUCLEOTIDE SEQUENCE</scope>
    <source>
        <strain evidence="1">FP105234-sp</strain>
    </source>
</reference>
<evidence type="ECO:0000313" key="1">
    <source>
        <dbReference type="EMBL" id="KAI0051567.1"/>
    </source>
</evidence>
<proteinExistence type="predicted"/>
<name>A0ACB8S614_9AGAM</name>
<accession>A0ACB8S614</accession>
<comment type="caution">
    <text evidence="1">The sequence shown here is derived from an EMBL/GenBank/DDBJ whole genome shotgun (WGS) entry which is preliminary data.</text>
</comment>
<sequence>MSDILSPASRVHSAAQPEPVAARDGRADIGGNADAAKDAKSSRSKERRRRGKDPLKDIAKSGKKMKELRELLKPSRGGNAASEEDSFEPAGSELTRLSQTGKVSAASSVAGTSQSGRSSSRQSSHRPFSPPPPLTEGLTGKPPALTRNVDASHVSVPSSSDSQVPLPQVLLEYPPDGELSTETAVADSIAPDALDTPPVTDGAVSVSHSPTKPSASHVDASLSPSAAEASCSSSTPSSPSRRSRASSRSRPNGTSWDWDGQSNFYRDPPPRFMAARKNMPSSPMASPLPLSLSAPTHPPPASLDLPSPAHLSPSSPLPSPAPRAVGRRTPTPRLPQTPPPNPVSAQTQIASLKGALEAAKMREEKNRLEAERLGKECDVMRWRWTEESGHWRRREAELHAYIQYLSQHLHMYAAASGAHLQAPGTPSFAPLSPMSPPTNFGSPYAYPVSVPIPQPAMPMYYATGHSSASSSTGSGSPGERGRRRERGGEDGEFFEGIQEGQSEEDDEHFILSDEVAGAILKRPESLGVKSRSRASPPGYPSFGNGWILPEAGDPQVYGSESTAEEDTDVDAEAEPEHAGDSLDEAADEEDGDGTPLADQGSGLNGMISKGE</sequence>
<dbReference type="Proteomes" id="UP000814033">
    <property type="component" value="Unassembled WGS sequence"/>
</dbReference>
<reference evidence="1" key="1">
    <citation type="submission" date="2021-02" db="EMBL/GenBank/DDBJ databases">
        <authorList>
            <consortium name="DOE Joint Genome Institute"/>
            <person name="Ahrendt S."/>
            <person name="Looney B.P."/>
            <person name="Miyauchi S."/>
            <person name="Morin E."/>
            <person name="Drula E."/>
            <person name="Courty P.E."/>
            <person name="Chicoki N."/>
            <person name="Fauchery L."/>
            <person name="Kohler A."/>
            <person name="Kuo A."/>
            <person name="Labutti K."/>
            <person name="Pangilinan J."/>
            <person name="Lipzen A."/>
            <person name="Riley R."/>
            <person name="Andreopoulos W."/>
            <person name="He G."/>
            <person name="Johnson J."/>
            <person name="Barry K.W."/>
            <person name="Grigoriev I.V."/>
            <person name="Nagy L."/>
            <person name="Hibbett D."/>
            <person name="Henrissat B."/>
            <person name="Matheny P.B."/>
            <person name="Labbe J."/>
            <person name="Martin F."/>
        </authorList>
    </citation>
    <scope>NUCLEOTIDE SEQUENCE</scope>
    <source>
        <strain evidence="1">FP105234-sp</strain>
    </source>
</reference>
<protein>
    <submittedName>
        <fullName evidence="1">Uncharacterized protein</fullName>
    </submittedName>
</protein>
<gene>
    <name evidence="1" type="ORF">FA95DRAFT_240215</name>
</gene>